<dbReference type="EMBL" id="SDHZ01000002">
    <property type="protein sequence ID" value="RXK83995.1"/>
    <property type="molecule type" value="Genomic_DNA"/>
</dbReference>
<accession>A0A4Q1D653</accession>
<keyword evidence="1" id="KW-1133">Transmembrane helix</keyword>
<keyword evidence="3" id="KW-1185">Reference proteome</keyword>
<gene>
    <name evidence="2" type="ORF">ESB13_16960</name>
</gene>
<dbReference type="AlphaFoldDB" id="A0A4Q1D653"/>
<dbReference type="OrthoDB" id="287788at2"/>
<evidence type="ECO:0000313" key="2">
    <source>
        <dbReference type="EMBL" id="RXK83995.1"/>
    </source>
</evidence>
<organism evidence="2 3">
    <name type="scientific">Filimonas effusa</name>
    <dbReference type="NCBI Taxonomy" id="2508721"/>
    <lineage>
        <taxon>Bacteria</taxon>
        <taxon>Pseudomonadati</taxon>
        <taxon>Bacteroidota</taxon>
        <taxon>Chitinophagia</taxon>
        <taxon>Chitinophagales</taxon>
        <taxon>Chitinophagaceae</taxon>
        <taxon>Filimonas</taxon>
    </lineage>
</organism>
<proteinExistence type="predicted"/>
<keyword evidence="1" id="KW-0812">Transmembrane</keyword>
<sequence>MAHAQTQYNSASVVEKGLSLGSVLAIVTSWSRNKSIGWAILHALLSWLYVFHFVITRAMYGE</sequence>
<dbReference type="Proteomes" id="UP000290545">
    <property type="component" value="Unassembled WGS sequence"/>
</dbReference>
<evidence type="ECO:0000313" key="3">
    <source>
        <dbReference type="Proteomes" id="UP000290545"/>
    </source>
</evidence>
<reference evidence="2 3" key="1">
    <citation type="submission" date="2019-01" db="EMBL/GenBank/DDBJ databases">
        <title>Filimonas sp. strain TTM-71.</title>
        <authorList>
            <person name="Chen W.-M."/>
        </authorList>
    </citation>
    <scope>NUCLEOTIDE SEQUENCE [LARGE SCALE GENOMIC DNA]</scope>
    <source>
        <strain evidence="2 3">TTM-71</strain>
    </source>
</reference>
<feature type="transmembrane region" description="Helical" evidence="1">
    <location>
        <begin position="36"/>
        <end position="55"/>
    </location>
</feature>
<comment type="caution">
    <text evidence="2">The sequence shown here is derived from an EMBL/GenBank/DDBJ whole genome shotgun (WGS) entry which is preliminary data.</text>
</comment>
<name>A0A4Q1D653_9BACT</name>
<keyword evidence="1" id="KW-0472">Membrane</keyword>
<evidence type="ECO:0000256" key="1">
    <source>
        <dbReference type="SAM" id="Phobius"/>
    </source>
</evidence>
<protein>
    <submittedName>
        <fullName evidence="2">Uncharacterized protein</fullName>
    </submittedName>
</protein>